<feature type="region of interest" description="Disordered" evidence="5">
    <location>
        <begin position="174"/>
        <end position="201"/>
    </location>
</feature>
<dbReference type="Pfam" id="PF08281">
    <property type="entry name" value="Sigma70_r4_2"/>
    <property type="match status" value="1"/>
</dbReference>
<dbReference type="InterPro" id="IPR013249">
    <property type="entry name" value="RNA_pol_sigma70_r4_t2"/>
</dbReference>
<evidence type="ECO:0000313" key="8">
    <source>
        <dbReference type="EMBL" id="KAB1865021.1"/>
    </source>
</evidence>
<dbReference type="Gene3D" id="1.10.10.10">
    <property type="entry name" value="Winged helix-like DNA-binding domain superfamily/Winged helix DNA-binding domain"/>
    <property type="match status" value="1"/>
</dbReference>
<dbReference type="Pfam" id="PF04542">
    <property type="entry name" value="Sigma70_r2"/>
    <property type="match status" value="1"/>
</dbReference>
<dbReference type="InterPro" id="IPR007627">
    <property type="entry name" value="RNA_pol_sigma70_r2"/>
</dbReference>
<keyword evidence="9" id="KW-1185">Reference proteome</keyword>
<protein>
    <submittedName>
        <fullName evidence="8">Sigma-70 family RNA polymerase sigma factor</fullName>
    </submittedName>
</protein>
<feature type="compositionally biased region" description="Basic and acidic residues" evidence="5">
    <location>
        <begin position="185"/>
        <end position="201"/>
    </location>
</feature>
<keyword evidence="4" id="KW-0804">Transcription</keyword>
<evidence type="ECO:0000259" key="7">
    <source>
        <dbReference type="Pfam" id="PF08281"/>
    </source>
</evidence>
<dbReference type="PANTHER" id="PTHR43133:SF25">
    <property type="entry name" value="RNA POLYMERASE SIGMA FACTOR RFAY-RELATED"/>
    <property type="match status" value="1"/>
</dbReference>
<dbReference type="EMBL" id="WAAO01000002">
    <property type="protein sequence ID" value="KAB1865021.1"/>
    <property type="molecule type" value="Genomic_DNA"/>
</dbReference>
<dbReference type="Proteomes" id="UP000478836">
    <property type="component" value="Unassembled WGS sequence"/>
</dbReference>
<dbReference type="SUPFAM" id="SSF88946">
    <property type="entry name" value="Sigma2 domain of RNA polymerase sigma factors"/>
    <property type="match status" value="1"/>
</dbReference>
<keyword evidence="2" id="KW-0805">Transcription regulation</keyword>
<dbReference type="CDD" id="cd06171">
    <property type="entry name" value="Sigma70_r4"/>
    <property type="match status" value="1"/>
</dbReference>
<dbReference type="InterPro" id="IPR036388">
    <property type="entry name" value="WH-like_DNA-bd_sf"/>
</dbReference>
<dbReference type="SUPFAM" id="SSF88659">
    <property type="entry name" value="Sigma3 and sigma4 domains of RNA polymerase sigma factors"/>
    <property type="match status" value="1"/>
</dbReference>
<feature type="domain" description="RNA polymerase sigma-70 region 2" evidence="6">
    <location>
        <begin position="21"/>
        <end position="86"/>
    </location>
</feature>
<dbReference type="Gene3D" id="1.10.1740.10">
    <property type="match status" value="1"/>
</dbReference>
<accession>A0ABQ6V7B0</accession>
<dbReference type="GeneID" id="77477439"/>
<comment type="similarity">
    <text evidence="1">Belongs to the sigma-70 factor family. ECF subfamily.</text>
</comment>
<dbReference type="InterPro" id="IPR013324">
    <property type="entry name" value="RNA_pol_sigma_r3/r4-like"/>
</dbReference>
<evidence type="ECO:0000256" key="4">
    <source>
        <dbReference type="ARBA" id="ARBA00023163"/>
    </source>
</evidence>
<gene>
    <name evidence="8" type="ORF">F6A08_13295</name>
</gene>
<evidence type="ECO:0000256" key="5">
    <source>
        <dbReference type="SAM" id="MobiDB-lite"/>
    </source>
</evidence>
<proteinExistence type="inferred from homology"/>
<dbReference type="PANTHER" id="PTHR43133">
    <property type="entry name" value="RNA POLYMERASE ECF-TYPE SIGMA FACTO"/>
    <property type="match status" value="1"/>
</dbReference>
<evidence type="ECO:0000259" key="6">
    <source>
        <dbReference type="Pfam" id="PF04542"/>
    </source>
</evidence>
<name>A0ABQ6V7B0_9MICO</name>
<organism evidence="8 9">
    <name type="scientific">Microbacterium algeriense</name>
    <dbReference type="NCBI Taxonomy" id="2615184"/>
    <lineage>
        <taxon>Bacteria</taxon>
        <taxon>Bacillati</taxon>
        <taxon>Actinomycetota</taxon>
        <taxon>Actinomycetes</taxon>
        <taxon>Micrococcales</taxon>
        <taxon>Microbacteriaceae</taxon>
        <taxon>Microbacterium</taxon>
    </lineage>
</organism>
<comment type="caution">
    <text evidence="8">The sequence shown here is derived from an EMBL/GenBank/DDBJ whole genome shotgun (WGS) entry which is preliminary data.</text>
</comment>
<reference evidence="9" key="1">
    <citation type="submission" date="2019-09" db="EMBL/GenBank/DDBJ databases">
        <title>Whole genome sequencing of Microbacterium maritypicum.</title>
        <authorList>
            <person name="Lenchi N."/>
        </authorList>
    </citation>
    <scope>NUCLEOTIDE SEQUENCE [LARGE SCALE GENOMIC DNA]</scope>
    <source>
        <strain evidence="9">G1</strain>
    </source>
</reference>
<evidence type="ECO:0000256" key="2">
    <source>
        <dbReference type="ARBA" id="ARBA00023015"/>
    </source>
</evidence>
<dbReference type="InterPro" id="IPR013325">
    <property type="entry name" value="RNA_pol_sigma_r2"/>
</dbReference>
<dbReference type="InterPro" id="IPR039425">
    <property type="entry name" value="RNA_pol_sigma-70-like"/>
</dbReference>
<evidence type="ECO:0000256" key="3">
    <source>
        <dbReference type="ARBA" id="ARBA00023082"/>
    </source>
</evidence>
<sequence>MSTDSEIIQRSLGQPPAFAELFDRHARAVGGYATRRLGPDAGEDVLSETFLVAFSRRSTFDTAWDSALPWLYGIASRLVKKHRAREVAHLRSTAASAARDEHVSHGDLEATVARLDAEISARELAPLIASLSPKDRETLLLYAWGDLTYEEIATALGVPVGTVRSRMNRVRTRLNPTHGRSRRRVVNERKGDADGRHRASA</sequence>
<evidence type="ECO:0000256" key="1">
    <source>
        <dbReference type="ARBA" id="ARBA00010641"/>
    </source>
</evidence>
<dbReference type="InterPro" id="IPR014284">
    <property type="entry name" value="RNA_pol_sigma-70_dom"/>
</dbReference>
<dbReference type="NCBIfam" id="TIGR02937">
    <property type="entry name" value="sigma70-ECF"/>
    <property type="match status" value="1"/>
</dbReference>
<evidence type="ECO:0000313" key="9">
    <source>
        <dbReference type="Proteomes" id="UP000478836"/>
    </source>
</evidence>
<keyword evidence="3" id="KW-0731">Sigma factor</keyword>
<feature type="domain" description="RNA polymerase sigma factor 70 region 4 type 2" evidence="7">
    <location>
        <begin position="126"/>
        <end position="174"/>
    </location>
</feature>
<dbReference type="RefSeq" id="WP_151459658.1">
    <property type="nucleotide sequence ID" value="NZ_CBDRDJ010000001.1"/>
</dbReference>